<dbReference type="OrthoDB" id="415066at2759"/>
<evidence type="ECO:0000313" key="5">
    <source>
        <dbReference type="EMBL" id="CAE7249246.1"/>
    </source>
</evidence>
<evidence type="ECO:0000256" key="1">
    <source>
        <dbReference type="ARBA" id="ARBA00022803"/>
    </source>
</evidence>
<evidence type="ECO:0000256" key="3">
    <source>
        <dbReference type="PROSITE-ProRule" id="PRU00339"/>
    </source>
</evidence>
<dbReference type="AlphaFoldDB" id="A0A812M1Q1"/>
<evidence type="ECO:0008006" key="7">
    <source>
        <dbReference type="Google" id="ProtNLM"/>
    </source>
</evidence>
<dbReference type="InterPro" id="IPR019734">
    <property type="entry name" value="TPR_rpt"/>
</dbReference>
<feature type="repeat" description="TPR" evidence="3">
    <location>
        <begin position="533"/>
        <end position="566"/>
    </location>
</feature>
<sequence>MAATTADASAAMGHIPQPVGAEKKGSCSDHGFCSEEEQNKAYMAVLQRLKSEGVLKALRPDSRGMLRINVPFAGKFAERDLLMAFLRTEVLNRRSDIRFIHILVTDIQDFFSEKTDPVVRDPHIFISYLVQDGTVPLPPAQLLLGMHPDCSSRFLTDFGIPYRRYYYLWQRILHQTAMSCTQVAVFCNLWLEEAIEVQNVTRHAGMMSSAPLKNELYYGQTVTSPLTANKRDRKPFHYIVIADRAPFQVVPKIVTSDEDYTGPYHNFWTLAEERTREAGPPFQRAWVALARARLATGAKRDAYRNVQEALSLNADIYLGPSLSVLAAQGYSETHKWPLVIKHAEAALALRPSDAETLILLLRALISNKEGKSAKAQETVRLLMQADRSRSISLLREVAESSGSAADKHYWLSEALAGARAGGSPPQRQLLRDLAEASFVLDRREDALKLFEEAFYHPEGLADEDTAKSLAQMYLRNQRSKEAMEIYRVALQSFPGSYGLVRGYGQLLLKDNRTAEAIGAISRGAKLAPALEASSLHLLLAELHQDLGQTSEALIAWEAAATLNPDSLAAWRGLVAAARQDVPLQLRALRRLALLEPGNAEWHAQLAATKLATTHASGDAEASKEVEADLDRALRLCPSNALALEQKAG</sequence>
<dbReference type="Gene3D" id="1.25.40.10">
    <property type="entry name" value="Tetratricopeptide repeat domain"/>
    <property type="match status" value="2"/>
</dbReference>
<comment type="caution">
    <text evidence="5">The sequence shown here is derived from an EMBL/GenBank/DDBJ whole genome shotgun (WGS) entry which is preliminary data.</text>
</comment>
<dbReference type="InterPro" id="IPR011990">
    <property type="entry name" value="TPR-like_helical_dom_sf"/>
</dbReference>
<dbReference type="SUPFAM" id="SSF48452">
    <property type="entry name" value="TPR-like"/>
    <property type="match status" value="2"/>
</dbReference>
<gene>
    <name evidence="5" type="ORF">SNEC2469_LOCUS5057</name>
</gene>
<dbReference type="EMBL" id="CAJNJA010009664">
    <property type="protein sequence ID" value="CAE7249246.1"/>
    <property type="molecule type" value="Genomic_DNA"/>
</dbReference>
<keyword evidence="6" id="KW-1185">Reference proteome</keyword>
<dbReference type="Proteomes" id="UP000601435">
    <property type="component" value="Unassembled WGS sequence"/>
</dbReference>
<dbReference type="SMART" id="SM00028">
    <property type="entry name" value="TPR"/>
    <property type="match status" value="5"/>
</dbReference>
<protein>
    <recommendedName>
        <fullName evidence="7">Tetratricopeptide repeat protein</fullName>
    </recommendedName>
</protein>
<evidence type="ECO:0000256" key="4">
    <source>
        <dbReference type="SAM" id="MobiDB-lite"/>
    </source>
</evidence>
<organism evidence="5 6">
    <name type="scientific">Symbiodinium necroappetens</name>
    <dbReference type="NCBI Taxonomy" id="1628268"/>
    <lineage>
        <taxon>Eukaryota</taxon>
        <taxon>Sar</taxon>
        <taxon>Alveolata</taxon>
        <taxon>Dinophyceae</taxon>
        <taxon>Suessiales</taxon>
        <taxon>Symbiodiniaceae</taxon>
        <taxon>Symbiodinium</taxon>
    </lineage>
</organism>
<reference evidence="5" key="1">
    <citation type="submission" date="2021-02" db="EMBL/GenBank/DDBJ databases">
        <authorList>
            <person name="Dougan E. K."/>
            <person name="Rhodes N."/>
            <person name="Thang M."/>
            <person name="Chan C."/>
        </authorList>
    </citation>
    <scope>NUCLEOTIDE SEQUENCE</scope>
</reference>
<feature type="compositionally biased region" description="Low complexity" evidence="4">
    <location>
        <begin position="1"/>
        <end position="11"/>
    </location>
</feature>
<comment type="similarity">
    <text evidence="2">Belongs to the APC3/CDC27 family.</text>
</comment>
<accession>A0A812M1Q1</accession>
<keyword evidence="1 3" id="KW-0802">TPR repeat</keyword>
<proteinExistence type="inferred from homology"/>
<feature type="region of interest" description="Disordered" evidence="4">
    <location>
        <begin position="1"/>
        <end position="29"/>
    </location>
</feature>
<dbReference type="PANTHER" id="PTHR12558:SF13">
    <property type="entry name" value="CELL DIVISION CYCLE PROTEIN 27 HOMOLOG"/>
    <property type="match status" value="1"/>
</dbReference>
<dbReference type="PANTHER" id="PTHR12558">
    <property type="entry name" value="CELL DIVISION CYCLE 16,23,27"/>
    <property type="match status" value="1"/>
</dbReference>
<evidence type="ECO:0000313" key="6">
    <source>
        <dbReference type="Proteomes" id="UP000601435"/>
    </source>
</evidence>
<name>A0A812M1Q1_9DINO</name>
<dbReference type="PROSITE" id="PS50005">
    <property type="entry name" value="TPR"/>
    <property type="match status" value="1"/>
</dbReference>
<evidence type="ECO:0000256" key="2">
    <source>
        <dbReference type="ARBA" id="ARBA00038210"/>
    </source>
</evidence>